<keyword evidence="2" id="KW-1185">Reference proteome</keyword>
<name>A0A022PIL1_9GAMM</name>
<accession>A0A022PIL1</accession>
<dbReference type="EMBL" id="JFGV01000049">
    <property type="protein sequence ID" value="EYU14350.1"/>
    <property type="molecule type" value="Genomic_DNA"/>
</dbReference>
<organism evidence="1 2">
    <name type="scientific">Photorhabdus aegyptia</name>
    <dbReference type="NCBI Taxonomy" id="2805098"/>
    <lineage>
        <taxon>Bacteria</taxon>
        <taxon>Pseudomonadati</taxon>
        <taxon>Pseudomonadota</taxon>
        <taxon>Gammaproteobacteria</taxon>
        <taxon>Enterobacterales</taxon>
        <taxon>Morganellaceae</taxon>
        <taxon>Photorhabdus</taxon>
    </lineage>
</organism>
<evidence type="ECO:0000313" key="1">
    <source>
        <dbReference type="EMBL" id="EYU14350.1"/>
    </source>
</evidence>
<dbReference type="RefSeq" id="WP_036780657.1">
    <property type="nucleotide sequence ID" value="NZ_CAWLTM010000066.1"/>
</dbReference>
<protein>
    <submittedName>
        <fullName evidence="1">Uncharacterized protein</fullName>
    </submittedName>
</protein>
<dbReference type="AlphaFoldDB" id="A0A022PIL1"/>
<gene>
    <name evidence="1" type="ORF">BA1DRAFT_03095</name>
</gene>
<proteinExistence type="predicted"/>
<reference evidence="1 2" key="1">
    <citation type="submission" date="2014-03" db="EMBL/GenBank/DDBJ databases">
        <title>Draft Genome of Photorhabdus luminescens BA1, an Egyptian Isolate.</title>
        <authorList>
            <person name="Ghazal S."/>
            <person name="Hurst S.G.IV."/>
            <person name="Morris K."/>
            <person name="Thomas K."/>
            <person name="Tisa L.S."/>
        </authorList>
    </citation>
    <scope>NUCLEOTIDE SEQUENCE [LARGE SCALE GENOMIC DNA]</scope>
    <source>
        <strain evidence="1 2">BA1</strain>
    </source>
</reference>
<dbReference type="Proteomes" id="UP000023464">
    <property type="component" value="Unassembled WGS sequence"/>
</dbReference>
<sequence>MARVYINPNQTLDIYKNGSILVPAHQPHITIKNVSLALVKVSGYWASLVGDYTLYNSIEIYPGRSEILIPPPNLIYYYKVTATNLASYLNAEIEVEVGSNNNPLF</sequence>
<comment type="caution">
    <text evidence="1">The sequence shown here is derived from an EMBL/GenBank/DDBJ whole genome shotgun (WGS) entry which is preliminary data.</text>
</comment>
<evidence type="ECO:0000313" key="2">
    <source>
        <dbReference type="Proteomes" id="UP000023464"/>
    </source>
</evidence>